<evidence type="ECO:0000313" key="3">
    <source>
        <dbReference type="Proteomes" id="UP000247565"/>
    </source>
</evidence>
<comment type="similarity">
    <text evidence="1">Belongs to the bactofilin family.</text>
</comment>
<dbReference type="AlphaFoldDB" id="A0A318MZL1"/>
<reference evidence="2 3" key="1">
    <citation type="submission" date="2018-05" db="EMBL/GenBank/DDBJ databases">
        <title>Reference genomes for bee gut microbiota database.</title>
        <authorList>
            <person name="Ellegaard K.M."/>
        </authorList>
    </citation>
    <scope>NUCLEOTIDE SEQUENCE [LARGE SCALE GENOMIC DNA]</scope>
    <source>
        <strain evidence="2 3">ESL0284</strain>
    </source>
</reference>
<dbReference type="PANTHER" id="PTHR35024:SF4">
    <property type="entry name" value="POLYMER-FORMING CYTOSKELETAL PROTEIN"/>
    <property type="match status" value="1"/>
</dbReference>
<dbReference type="PANTHER" id="PTHR35024">
    <property type="entry name" value="HYPOTHETICAL CYTOSOLIC PROTEIN"/>
    <property type="match status" value="1"/>
</dbReference>
<evidence type="ECO:0008006" key="4">
    <source>
        <dbReference type="Google" id="ProtNLM"/>
    </source>
</evidence>
<accession>A0A318MZL1</accession>
<evidence type="ECO:0000313" key="2">
    <source>
        <dbReference type="EMBL" id="PXZ02051.1"/>
    </source>
</evidence>
<keyword evidence="3" id="KW-1185">Reference proteome</keyword>
<name>A0A318MZL1_9PROT</name>
<dbReference type="RefSeq" id="WP_110438569.1">
    <property type="nucleotide sequence ID" value="NZ_CP046393.1"/>
</dbReference>
<dbReference type="InterPro" id="IPR007607">
    <property type="entry name" value="BacA/B"/>
</dbReference>
<dbReference type="Pfam" id="PF04519">
    <property type="entry name" value="Bactofilin"/>
    <property type="match status" value="1"/>
</dbReference>
<organism evidence="2 3">
    <name type="scientific">Commensalibacter melissae</name>
    <dbReference type="NCBI Taxonomy" id="2070537"/>
    <lineage>
        <taxon>Bacteria</taxon>
        <taxon>Pseudomonadati</taxon>
        <taxon>Pseudomonadota</taxon>
        <taxon>Alphaproteobacteria</taxon>
        <taxon>Acetobacterales</taxon>
        <taxon>Acetobacteraceae</taxon>
    </lineage>
</organism>
<proteinExistence type="inferred from homology"/>
<dbReference type="EMBL" id="QGLT01000001">
    <property type="protein sequence ID" value="PXZ02051.1"/>
    <property type="molecule type" value="Genomic_DNA"/>
</dbReference>
<dbReference type="OrthoDB" id="7349510at2"/>
<dbReference type="Proteomes" id="UP000247565">
    <property type="component" value="Unassembled WGS sequence"/>
</dbReference>
<sequence>MNNLTPILEKKLINRNTLLNNTEHTYSNDASLNRRALVVGQGIHIQGTFNDVETLIVEGTIETSSIKLKKLVIQQSGVFRGTVESQDIEITGILEGNITAQGNLTVTASGKLLGKAKCRRLKVEDGGQITGQVEMITTDKLKQTSAVDYSNDKEEVVTEEVKSSAT</sequence>
<gene>
    <name evidence="2" type="ORF">DK869_03390</name>
</gene>
<evidence type="ECO:0000256" key="1">
    <source>
        <dbReference type="ARBA" id="ARBA00044755"/>
    </source>
</evidence>
<comment type="caution">
    <text evidence="2">The sequence shown here is derived from an EMBL/GenBank/DDBJ whole genome shotgun (WGS) entry which is preliminary data.</text>
</comment>
<protein>
    <recommendedName>
        <fullName evidence="4">Polymer-forming cytoskeletal protein</fullName>
    </recommendedName>
</protein>